<dbReference type="AlphaFoldDB" id="A0A8J7HTS7"/>
<dbReference type="EMBL" id="JAECZC010000012">
    <property type="protein sequence ID" value="MBH8562405.1"/>
    <property type="molecule type" value="Genomic_DNA"/>
</dbReference>
<sequence length="392" mass="45663">MMHLLIKPAEPQSSTKKLIEYGWDAPTPEFFQQHIKQMEKSPFDGIIIKLDAGKKVFRKTSYPETAFTQNRKDLAATTTSKLTNNFVLMWSTMEKGWDWFNDTDWTTAESNIRNFAKTAKVAGFKGIALDPETYGESPWYYKDQLQHDSKTFEEYQKQVRKRGAQFMRILQTTQPHMEVFALGLLSWMKGLLAETTDPIKLQSRLVNDDYGLWPAFVNGMLDAVQSDSDIIDGHEQAYYLYRAAWFDGIREIIRKDARVLVDKVNQAKYDRHVKIGQAVYVDLVLDLFEKPTNSTDNNWYGVRMPHFLSPNERLKLLEHNTYHGLRTADQYVWIRSENMDWWQNRIPKGAEDAIRRAKAKIQKGESLQFNIDSAIDKALKKCKKIVKAPWCR</sequence>
<proteinExistence type="predicted"/>
<organism evidence="1 3">
    <name type="scientific">Amazonocrinis nigriterrae CENA67</name>
    <dbReference type="NCBI Taxonomy" id="2794033"/>
    <lineage>
        <taxon>Bacteria</taxon>
        <taxon>Bacillati</taxon>
        <taxon>Cyanobacteriota</taxon>
        <taxon>Cyanophyceae</taxon>
        <taxon>Nostocales</taxon>
        <taxon>Nostocaceae</taxon>
        <taxon>Amazonocrinis</taxon>
        <taxon>Amazonocrinis nigriterrae</taxon>
    </lineage>
</organism>
<dbReference type="EMBL" id="JAECZC010000012">
    <property type="protein sequence ID" value="MBH8562374.1"/>
    <property type="molecule type" value="Genomic_DNA"/>
</dbReference>
<name>A0A8J7HTS7_9NOST</name>
<reference evidence="1 3" key="1">
    <citation type="journal article" date="2021" name="Int. J. Syst. Evol. Microbiol.">
        <title>Amazonocrinis nigriterrae gen. nov., sp. nov., Atlanticothrix silvestris gen. nov., sp. nov. and Dendronalium phyllosphericum gen. nov., sp. nov., nostocacean cyanobacteria from Brazilian environments.</title>
        <authorList>
            <person name="Alvarenga D.O."/>
            <person name="Andreote A.P.D."/>
            <person name="Branco L.H.Z."/>
            <person name="Delbaje E."/>
            <person name="Cruz R.B."/>
            <person name="Varani A.M."/>
            <person name="Fiore M.F."/>
        </authorList>
    </citation>
    <scope>NUCLEOTIDE SEQUENCE [LARGE SCALE GENOMIC DNA]</scope>
    <source>
        <strain evidence="1 3">CENA67</strain>
    </source>
</reference>
<evidence type="ECO:0000313" key="3">
    <source>
        <dbReference type="Proteomes" id="UP000632766"/>
    </source>
</evidence>
<gene>
    <name evidence="1" type="ORF">I8748_09340</name>
    <name evidence="2" type="ORF">I8748_09505</name>
</gene>
<dbReference type="Proteomes" id="UP000632766">
    <property type="component" value="Unassembled WGS sequence"/>
</dbReference>
<dbReference type="RefSeq" id="WP_198124330.1">
    <property type="nucleotide sequence ID" value="NZ_JAECZC010000012.1"/>
</dbReference>
<evidence type="ECO:0000313" key="1">
    <source>
        <dbReference type="EMBL" id="MBH8562374.1"/>
    </source>
</evidence>
<protein>
    <submittedName>
        <fullName evidence="1">Uncharacterized protein</fullName>
    </submittedName>
</protein>
<accession>A0A8J7HTS7</accession>
<comment type="caution">
    <text evidence="1">The sequence shown here is derived from an EMBL/GenBank/DDBJ whole genome shotgun (WGS) entry which is preliminary data.</text>
</comment>
<keyword evidence="3" id="KW-1185">Reference proteome</keyword>
<evidence type="ECO:0000313" key="2">
    <source>
        <dbReference type="EMBL" id="MBH8562405.1"/>
    </source>
</evidence>